<dbReference type="Proteomes" id="UP000700596">
    <property type="component" value="Unassembled WGS sequence"/>
</dbReference>
<accession>A0A9P9D7F7</accession>
<dbReference type="InterPro" id="IPR001810">
    <property type="entry name" value="F-box_dom"/>
</dbReference>
<dbReference type="SUPFAM" id="SSF81383">
    <property type="entry name" value="F-box domain"/>
    <property type="match status" value="1"/>
</dbReference>
<proteinExistence type="predicted"/>
<gene>
    <name evidence="2" type="ORF">B0J11DRAFT_539834</name>
</gene>
<sequence>MAISDLPTELLLHISSYLSPSATGCFALTNRRFYTTAKLTDCHDLKKRDIVEHANLLSLLAKDHPDKIHFCQSCSSLHNIRSWTDEAPSWNLRASGSEEMGDERVRVEIMDDEFDENGPQSQVKRNDIRTLRQASAYQLLPQLEEESSVPAFVFSRPKIVCRFGFDGETSSSVSITEMSNSLFDEDALSEPESDNNRSFTATYFLRGYACAQPYKLRLDQKLDLRIVFSKPISTTNSIEADDAGLNRLRIALEALDLHCCPHCAKGGLSRQFVCRVRQNVRRGQPSLSGREGVDGEKACRCVLDDLAEGCVEHRSHTDVSKRGCGRNCTAITQIRVYGGCTIDAFIWRGWCT</sequence>
<dbReference type="AlphaFoldDB" id="A0A9P9D7F7"/>
<evidence type="ECO:0000259" key="1">
    <source>
        <dbReference type="Pfam" id="PF12937"/>
    </source>
</evidence>
<dbReference type="EMBL" id="JAGMWT010000016">
    <property type="protein sequence ID" value="KAH7115095.1"/>
    <property type="molecule type" value="Genomic_DNA"/>
</dbReference>
<dbReference type="InterPro" id="IPR036047">
    <property type="entry name" value="F-box-like_dom_sf"/>
</dbReference>
<dbReference type="Pfam" id="PF12937">
    <property type="entry name" value="F-box-like"/>
    <property type="match status" value="1"/>
</dbReference>
<organism evidence="2 3">
    <name type="scientific">Dendryphion nanum</name>
    <dbReference type="NCBI Taxonomy" id="256645"/>
    <lineage>
        <taxon>Eukaryota</taxon>
        <taxon>Fungi</taxon>
        <taxon>Dikarya</taxon>
        <taxon>Ascomycota</taxon>
        <taxon>Pezizomycotina</taxon>
        <taxon>Dothideomycetes</taxon>
        <taxon>Pleosporomycetidae</taxon>
        <taxon>Pleosporales</taxon>
        <taxon>Torulaceae</taxon>
        <taxon>Dendryphion</taxon>
    </lineage>
</organism>
<evidence type="ECO:0000313" key="3">
    <source>
        <dbReference type="Proteomes" id="UP000700596"/>
    </source>
</evidence>
<feature type="domain" description="F-box" evidence="1">
    <location>
        <begin position="3"/>
        <end position="37"/>
    </location>
</feature>
<evidence type="ECO:0000313" key="2">
    <source>
        <dbReference type="EMBL" id="KAH7115095.1"/>
    </source>
</evidence>
<comment type="caution">
    <text evidence="2">The sequence shown here is derived from an EMBL/GenBank/DDBJ whole genome shotgun (WGS) entry which is preliminary data.</text>
</comment>
<dbReference type="CDD" id="cd09917">
    <property type="entry name" value="F-box_SF"/>
    <property type="match status" value="1"/>
</dbReference>
<keyword evidence="3" id="KW-1185">Reference proteome</keyword>
<dbReference type="OrthoDB" id="3766406at2759"/>
<protein>
    <recommendedName>
        <fullName evidence="1">F-box domain-containing protein</fullName>
    </recommendedName>
</protein>
<reference evidence="2" key="1">
    <citation type="journal article" date="2021" name="Nat. Commun.">
        <title>Genetic determinants of endophytism in the Arabidopsis root mycobiome.</title>
        <authorList>
            <person name="Mesny F."/>
            <person name="Miyauchi S."/>
            <person name="Thiergart T."/>
            <person name="Pickel B."/>
            <person name="Atanasova L."/>
            <person name="Karlsson M."/>
            <person name="Huettel B."/>
            <person name="Barry K.W."/>
            <person name="Haridas S."/>
            <person name="Chen C."/>
            <person name="Bauer D."/>
            <person name="Andreopoulos W."/>
            <person name="Pangilinan J."/>
            <person name="LaButti K."/>
            <person name="Riley R."/>
            <person name="Lipzen A."/>
            <person name="Clum A."/>
            <person name="Drula E."/>
            <person name="Henrissat B."/>
            <person name="Kohler A."/>
            <person name="Grigoriev I.V."/>
            <person name="Martin F.M."/>
            <person name="Hacquard S."/>
        </authorList>
    </citation>
    <scope>NUCLEOTIDE SEQUENCE</scope>
    <source>
        <strain evidence="2">MPI-CAGE-CH-0243</strain>
    </source>
</reference>
<name>A0A9P9D7F7_9PLEO</name>